<evidence type="ECO:0000313" key="2">
    <source>
        <dbReference type="EMBL" id="AMK75469.1"/>
    </source>
</evidence>
<dbReference type="Pfam" id="PF01814">
    <property type="entry name" value="Hemerythrin"/>
    <property type="match status" value="1"/>
</dbReference>
<dbReference type="STRING" id="1538553.JT25_003015"/>
<name>A0A140E4Z5_9GAMM</name>
<dbReference type="KEGG" id="mdn:JT25_003015"/>
<reference evidence="2 3" key="1">
    <citation type="journal article" date="2015" name="Environ. Microbiol.">
        <title>Methane oxidation coupled to nitrate reduction under hypoxia by the Gammaproteobacterium Methylomonas denitrificans, sp. nov. type strain FJG1.</title>
        <authorList>
            <person name="Kits K.D."/>
            <person name="Klotz M.G."/>
            <person name="Stein L.Y."/>
        </authorList>
    </citation>
    <scope>NUCLEOTIDE SEQUENCE [LARGE SCALE GENOMIC DNA]</scope>
    <source>
        <strain evidence="2 3">FJG1</strain>
    </source>
</reference>
<sequence length="101" mass="11685">MLREHAQARDLLKQMQYAASLNNVADLISCVQGYASLLKQHIFKEDNILYAMAERNIDEQAKLKLLTEYKNIEEIQDGHGKTVKFQNQLSKLQSYFENHAS</sequence>
<feature type="domain" description="Hemerythrin-like" evidence="1">
    <location>
        <begin position="1"/>
        <end position="53"/>
    </location>
</feature>
<dbReference type="EMBL" id="CP014476">
    <property type="protein sequence ID" value="AMK75469.1"/>
    <property type="molecule type" value="Genomic_DNA"/>
</dbReference>
<protein>
    <recommendedName>
        <fullName evidence="1">Hemerythrin-like domain-containing protein</fullName>
    </recommendedName>
</protein>
<evidence type="ECO:0000259" key="1">
    <source>
        <dbReference type="Pfam" id="PF01814"/>
    </source>
</evidence>
<dbReference type="Proteomes" id="UP000030512">
    <property type="component" value="Chromosome"/>
</dbReference>
<dbReference type="Gene3D" id="1.20.120.520">
    <property type="entry name" value="nmb1532 protein domain like"/>
    <property type="match status" value="1"/>
</dbReference>
<proteinExistence type="predicted"/>
<gene>
    <name evidence="2" type="ORF">JT25_003015</name>
</gene>
<keyword evidence="3" id="KW-1185">Reference proteome</keyword>
<accession>A0A140E4Z5</accession>
<organism evidence="2 3">
    <name type="scientific">Methylomonas denitrificans</name>
    <dbReference type="NCBI Taxonomy" id="1538553"/>
    <lineage>
        <taxon>Bacteria</taxon>
        <taxon>Pseudomonadati</taxon>
        <taxon>Pseudomonadota</taxon>
        <taxon>Gammaproteobacteria</taxon>
        <taxon>Methylococcales</taxon>
        <taxon>Methylococcaceae</taxon>
        <taxon>Methylomonas</taxon>
    </lineage>
</organism>
<dbReference type="AlphaFoldDB" id="A0A140E4Z5"/>
<evidence type="ECO:0000313" key="3">
    <source>
        <dbReference type="Proteomes" id="UP000030512"/>
    </source>
</evidence>
<dbReference type="InterPro" id="IPR012312">
    <property type="entry name" value="Hemerythrin-like"/>
</dbReference>